<keyword evidence="2" id="KW-1185">Reference proteome</keyword>
<dbReference type="AlphaFoldDB" id="A0A397VSS6"/>
<evidence type="ECO:0000313" key="2">
    <source>
        <dbReference type="Proteomes" id="UP000266673"/>
    </source>
</evidence>
<sequence>MTDYALVRFAFRDPMEEERHCKITQEHLVGDGDLENCANDAEHLCKWQGITEKLENYYDIRNIDFGLGASRGPFISQYNTTTNLGYAYAVYDGFFDRSSVGYIWNESTFNELLSRITL</sequence>
<organism evidence="1 2">
    <name type="scientific">Gigaspora rosea</name>
    <dbReference type="NCBI Taxonomy" id="44941"/>
    <lineage>
        <taxon>Eukaryota</taxon>
        <taxon>Fungi</taxon>
        <taxon>Fungi incertae sedis</taxon>
        <taxon>Mucoromycota</taxon>
        <taxon>Glomeromycotina</taxon>
        <taxon>Glomeromycetes</taxon>
        <taxon>Diversisporales</taxon>
        <taxon>Gigasporaceae</taxon>
        <taxon>Gigaspora</taxon>
    </lineage>
</organism>
<dbReference type="EMBL" id="QKWP01000281">
    <property type="protein sequence ID" value="RIB23033.1"/>
    <property type="molecule type" value="Genomic_DNA"/>
</dbReference>
<gene>
    <name evidence="1" type="ORF">C2G38_2033073</name>
</gene>
<dbReference type="Proteomes" id="UP000266673">
    <property type="component" value="Unassembled WGS sequence"/>
</dbReference>
<accession>A0A397VSS6</accession>
<proteinExistence type="predicted"/>
<dbReference type="OrthoDB" id="10037376at2759"/>
<comment type="caution">
    <text evidence="1">The sequence shown here is derived from an EMBL/GenBank/DDBJ whole genome shotgun (WGS) entry which is preliminary data.</text>
</comment>
<name>A0A397VSS6_9GLOM</name>
<reference evidence="1 2" key="1">
    <citation type="submission" date="2018-06" db="EMBL/GenBank/DDBJ databases">
        <title>Comparative genomics reveals the genomic features of Rhizophagus irregularis, R. cerebriforme, R. diaphanum and Gigaspora rosea, and their symbiotic lifestyle signature.</title>
        <authorList>
            <person name="Morin E."/>
            <person name="San Clemente H."/>
            <person name="Chen E.C.H."/>
            <person name="De La Providencia I."/>
            <person name="Hainaut M."/>
            <person name="Kuo A."/>
            <person name="Kohler A."/>
            <person name="Murat C."/>
            <person name="Tang N."/>
            <person name="Roy S."/>
            <person name="Loubradou J."/>
            <person name="Henrissat B."/>
            <person name="Grigoriev I.V."/>
            <person name="Corradi N."/>
            <person name="Roux C."/>
            <person name="Martin F.M."/>
        </authorList>
    </citation>
    <scope>NUCLEOTIDE SEQUENCE [LARGE SCALE GENOMIC DNA]</scope>
    <source>
        <strain evidence="1 2">DAOM 194757</strain>
    </source>
</reference>
<protein>
    <submittedName>
        <fullName evidence="1">Uncharacterized protein</fullName>
    </submittedName>
</protein>
<evidence type="ECO:0000313" key="1">
    <source>
        <dbReference type="EMBL" id="RIB23033.1"/>
    </source>
</evidence>